<feature type="domain" description="Pterin-binding" evidence="10">
    <location>
        <begin position="20"/>
        <end position="271"/>
    </location>
</feature>
<dbReference type="PROSITE" id="PS00793">
    <property type="entry name" value="DHPS_2"/>
    <property type="match status" value="1"/>
</dbReference>
<dbReference type="PANTHER" id="PTHR20941">
    <property type="entry name" value="FOLATE SYNTHESIS PROTEINS"/>
    <property type="match status" value="1"/>
</dbReference>
<dbReference type="CDD" id="cd00739">
    <property type="entry name" value="DHPS"/>
    <property type="match status" value="1"/>
</dbReference>
<evidence type="ECO:0000256" key="6">
    <source>
        <dbReference type="ARBA" id="ARBA00022723"/>
    </source>
</evidence>
<dbReference type="UniPathway" id="UPA00077">
    <property type="reaction ID" value="UER00156"/>
</dbReference>
<dbReference type="InterPro" id="IPR006390">
    <property type="entry name" value="DHP_synth_dom"/>
</dbReference>
<dbReference type="HOGENOM" id="CLU_008023_0_2_7"/>
<dbReference type="GO" id="GO:0046656">
    <property type="term" value="P:folic acid biosynthetic process"/>
    <property type="evidence" value="ECO:0007669"/>
    <property type="project" value="UniProtKB-KW"/>
</dbReference>
<dbReference type="Gene3D" id="3.20.20.20">
    <property type="entry name" value="Dihydropteroate synthase-like"/>
    <property type="match status" value="1"/>
</dbReference>
<comment type="catalytic activity">
    <reaction evidence="1">
        <text>(7,8-dihydropterin-6-yl)methyl diphosphate + 4-aminobenzoate = 7,8-dihydropteroate + diphosphate</text>
        <dbReference type="Rhea" id="RHEA:19949"/>
        <dbReference type="ChEBI" id="CHEBI:17836"/>
        <dbReference type="ChEBI" id="CHEBI:17839"/>
        <dbReference type="ChEBI" id="CHEBI:33019"/>
        <dbReference type="ChEBI" id="CHEBI:72950"/>
        <dbReference type="EC" id="2.5.1.15"/>
    </reaction>
</comment>
<sequence length="280" mass="30398">MSRNYSWTIKGGRVLGPAPFFIAGIVNVTPDSFYDGGKNYDPQQAIEHGRQLAKQGADILDVGGESTRPFADPVSLDDELSRVIPVISELSRDYVVSVDTVKSEVARKAVEAGAAIVNDVSAFAQDPALLDVVADLKPGYVLMHSQGTPEEMQLSPTYDNVIEDILSFFEKSLEKLIKSGLPENRIVLDPGIGFGKTLNHNLEILRRIDRFMGLGFPIYMGLSNKSLWGKLLGLEAGERQNATQAATAVLAARGVPIHRVHEVGLTSQTLRIVKEIGGDN</sequence>
<organism evidence="11 12">
    <name type="scientific">Maridesulfovibrio salexigens (strain ATCC 14822 / DSM 2638 / NCIMB 8403 / VKM B-1763)</name>
    <name type="common">Desulfovibrio salexigens</name>
    <dbReference type="NCBI Taxonomy" id="526222"/>
    <lineage>
        <taxon>Bacteria</taxon>
        <taxon>Pseudomonadati</taxon>
        <taxon>Thermodesulfobacteriota</taxon>
        <taxon>Desulfovibrionia</taxon>
        <taxon>Desulfovibrionales</taxon>
        <taxon>Desulfovibrionaceae</taxon>
        <taxon>Maridesulfovibrio</taxon>
    </lineage>
</organism>
<dbReference type="Proteomes" id="UP000002601">
    <property type="component" value="Chromosome"/>
</dbReference>
<evidence type="ECO:0000256" key="2">
    <source>
        <dbReference type="ARBA" id="ARBA00001946"/>
    </source>
</evidence>
<dbReference type="NCBIfam" id="TIGR01496">
    <property type="entry name" value="DHPS"/>
    <property type="match status" value="1"/>
</dbReference>
<name>C6BTS6_MARSD</name>
<dbReference type="InterPro" id="IPR045031">
    <property type="entry name" value="DHP_synth-like"/>
</dbReference>
<evidence type="ECO:0000256" key="4">
    <source>
        <dbReference type="ARBA" id="ARBA00012458"/>
    </source>
</evidence>
<evidence type="ECO:0000256" key="1">
    <source>
        <dbReference type="ARBA" id="ARBA00000012"/>
    </source>
</evidence>
<evidence type="ECO:0000259" key="10">
    <source>
        <dbReference type="PROSITE" id="PS50972"/>
    </source>
</evidence>
<dbReference type="GO" id="GO:0004156">
    <property type="term" value="F:dihydropteroate synthase activity"/>
    <property type="evidence" value="ECO:0007669"/>
    <property type="project" value="UniProtKB-EC"/>
</dbReference>
<accession>C6BTS6</accession>
<proteinExistence type="inferred from homology"/>
<evidence type="ECO:0000256" key="9">
    <source>
        <dbReference type="RuleBase" id="RU361205"/>
    </source>
</evidence>
<keyword evidence="12" id="KW-1185">Reference proteome</keyword>
<dbReference type="PANTHER" id="PTHR20941:SF1">
    <property type="entry name" value="FOLIC ACID SYNTHESIS PROTEIN FOL1"/>
    <property type="match status" value="1"/>
</dbReference>
<dbReference type="InterPro" id="IPR011005">
    <property type="entry name" value="Dihydropteroate_synth-like_sf"/>
</dbReference>
<dbReference type="GO" id="GO:0046872">
    <property type="term" value="F:metal ion binding"/>
    <property type="evidence" value="ECO:0007669"/>
    <property type="project" value="UniProtKB-KW"/>
</dbReference>
<protein>
    <recommendedName>
        <fullName evidence="4 9">Dihydropteroate synthase</fullName>
        <shortName evidence="9">DHPS</shortName>
        <ecNumber evidence="4 9">2.5.1.15</ecNumber>
    </recommendedName>
    <alternativeName>
        <fullName evidence="9">Dihydropteroate pyrophosphorylase</fullName>
    </alternativeName>
</protein>
<dbReference type="GO" id="GO:0005829">
    <property type="term" value="C:cytosol"/>
    <property type="evidence" value="ECO:0007669"/>
    <property type="project" value="TreeGrafter"/>
</dbReference>
<evidence type="ECO:0000256" key="7">
    <source>
        <dbReference type="ARBA" id="ARBA00022842"/>
    </source>
</evidence>
<reference evidence="11 12" key="1">
    <citation type="submission" date="2009-06" db="EMBL/GenBank/DDBJ databases">
        <title>Complete sequence of Desulfovibrio salexigens DSM 2638.</title>
        <authorList>
            <consortium name="US DOE Joint Genome Institute"/>
            <person name="Lucas S."/>
            <person name="Copeland A."/>
            <person name="Lapidus A."/>
            <person name="Glavina del Rio T."/>
            <person name="Tice H."/>
            <person name="Bruce D."/>
            <person name="Goodwin L."/>
            <person name="Pitluck S."/>
            <person name="Munk A.C."/>
            <person name="Brettin T."/>
            <person name="Detter J.C."/>
            <person name="Han C."/>
            <person name="Tapia R."/>
            <person name="Larimer F."/>
            <person name="Land M."/>
            <person name="Hauser L."/>
            <person name="Kyrpides N."/>
            <person name="Anderson I."/>
            <person name="Wall J.D."/>
            <person name="Arkin A.P."/>
            <person name="Dehal P."/>
            <person name="Chivian D."/>
            <person name="Giles B."/>
            <person name="Hazen T.C."/>
        </authorList>
    </citation>
    <scope>NUCLEOTIDE SEQUENCE [LARGE SCALE GENOMIC DNA]</scope>
    <source>
        <strain evidence="12">ATCC 14822 / DSM 2638 / NCIMB 8403 / VKM B-1763</strain>
    </source>
</reference>
<evidence type="ECO:0000256" key="5">
    <source>
        <dbReference type="ARBA" id="ARBA00022679"/>
    </source>
</evidence>
<comment type="cofactor">
    <cofactor evidence="2 9">
        <name>Mg(2+)</name>
        <dbReference type="ChEBI" id="CHEBI:18420"/>
    </cofactor>
</comment>
<dbReference type="OrthoDB" id="9811744at2"/>
<dbReference type="eggNOG" id="COG0294">
    <property type="taxonomic scope" value="Bacteria"/>
</dbReference>
<dbReference type="KEGG" id="dsa:Desal_1794"/>
<comment type="similarity">
    <text evidence="9">Belongs to the DHPS family.</text>
</comment>
<dbReference type="PROSITE" id="PS50972">
    <property type="entry name" value="PTERIN_BINDING"/>
    <property type="match status" value="1"/>
</dbReference>
<dbReference type="Pfam" id="PF00809">
    <property type="entry name" value="Pterin_bind"/>
    <property type="match status" value="1"/>
</dbReference>
<evidence type="ECO:0000313" key="11">
    <source>
        <dbReference type="EMBL" id="ACS79856.1"/>
    </source>
</evidence>
<keyword evidence="5 9" id="KW-0808">Transferase</keyword>
<dbReference type="InterPro" id="IPR000489">
    <property type="entry name" value="Pterin-binding_dom"/>
</dbReference>
<dbReference type="RefSeq" id="WP_015851672.1">
    <property type="nucleotide sequence ID" value="NC_012881.1"/>
</dbReference>
<gene>
    <name evidence="11" type="ordered locus">Desal_1794</name>
</gene>
<evidence type="ECO:0000256" key="8">
    <source>
        <dbReference type="ARBA" id="ARBA00022909"/>
    </source>
</evidence>
<keyword evidence="8 9" id="KW-0289">Folate biosynthesis</keyword>
<evidence type="ECO:0000313" key="12">
    <source>
        <dbReference type="Proteomes" id="UP000002601"/>
    </source>
</evidence>
<keyword evidence="7 9" id="KW-0460">Magnesium</keyword>
<dbReference type="EC" id="2.5.1.15" evidence="4 9"/>
<dbReference type="GO" id="GO:0046654">
    <property type="term" value="P:tetrahydrofolate biosynthetic process"/>
    <property type="evidence" value="ECO:0007669"/>
    <property type="project" value="UniProtKB-UniPathway"/>
</dbReference>
<dbReference type="EMBL" id="CP001649">
    <property type="protein sequence ID" value="ACS79856.1"/>
    <property type="molecule type" value="Genomic_DNA"/>
</dbReference>
<comment type="function">
    <text evidence="9">Catalyzes the condensation of para-aminobenzoate (pABA) with 6-hydroxymethyl-7,8-dihydropterin diphosphate (DHPt-PP) to form 7,8-dihydropteroate (H2Pte), the immediate precursor of folate derivatives.</text>
</comment>
<keyword evidence="6 9" id="KW-0479">Metal-binding</keyword>
<comment type="pathway">
    <text evidence="3 9">Cofactor biosynthesis; tetrahydrofolate biosynthesis; 7,8-dihydrofolate from 2-amino-4-hydroxy-6-hydroxymethyl-7,8-dihydropteridine diphosphate and 4-aminobenzoate: step 1/2.</text>
</comment>
<dbReference type="SUPFAM" id="SSF51717">
    <property type="entry name" value="Dihydropteroate synthetase-like"/>
    <property type="match status" value="1"/>
</dbReference>
<dbReference type="PROSITE" id="PS00792">
    <property type="entry name" value="DHPS_1"/>
    <property type="match status" value="1"/>
</dbReference>
<dbReference type="STRING" id="526222.Desal_1794"/>
<dbReference type="AlphaFoldDB" id="C6BTS6"/>
<evidence type="ECO:0000256" key="3">
    <source>
        <dbReference type="ARBA" id="ARBA00004763"/>
    </source>
</evidence>